<name>A0A841GHN4_9GAMM</name>
<dbReference type="InterPro" id="IPR003787">
    <property type="entry name" value="Sulphur_relay_DsrE/F-like"/>
</dbReference>
<dbReference type="NCBIfam" id="TIGR03010">
    <property type="entry name" value="sulf_tusC_dsrF"/>
    <property type="match status" value="1"/>
</dbReference>
<dbReference type="Proteomes" id="UP000585721">
    <property type="component" value="Unassembled WGS sequence"/>
</dbReference>
<dbReference type="EMBL" id="JACHGR010000013">
    <property type="protein sequence ID" value="MBB6057087.1"/>
    <property type="molecule type" value="Genomic_DNA"/>
</dbReference>
<dbReference type="AlphaFoldDB" id="A0A841GHN4"/>
<organism evidence="2 3">
    <name type="scientific">Tolumonas osonensis</name>
    <dbReference type="NCBI Taxonomy" id="675874"/>
    <lineage>
        <taxon>Bacteria</taxon>
        <taxon>Pseudomonadati</taxon>
        <taxon>Pseudomonadota</taxon>
        <taxon>Gammaproteobacteria</taxon>
        <taxon>Aeromonadales</taxon>
        <taxon>Aeromonadaceae</taxon>
        <taxon>Tolumonas</taxon>
    </lineage>
</organism>
<keyword evidence="3" id="KW-1185">Reference proteome</keyword>
<sequence>MNQIAFIFRQAPYGYATGREGVDALLATSVYTDELAAFFMDDGVYQLIKNQQPEKILTKDHTAMFKLCDLYDIEHIYVAETALSERNIDPSQLLMPVTVLAADEFRQALLAYPIKLMF</sequence>
<comment type="caution">
    <text evidence="2">The sequence shown here is derived from an EMBL/GenBank/DDBJ whole genome shotgun (WGS) entry which is preliminary data.</text>
</comment>
<dbReference type="SUPFAM" id="SSF75169">
    <property type="entry name" value="DsrEFH-like"/>
    <property type="match status" value="1"/>
</dbReference>
<evidence type="ECO:0000313" key="3">
    <source>
        <dbReference type="Proteomes" id="UP000585721"/>
    </source>
</evidence>
<dbReference type="NCBIfam" id="NF001238">
    <property type="entry name" value="PRK00211.1"/>
    <property type="match status" value="1"/>
</dbReference>
<evidence type="ECO:0000313" key="2">
    <source>
        <dbReference type="EMBL" id="MBB6057087.1"/>
    </source>
</evidence>
<reference evidence="2 3" key="1">
    <citation type="submission" date="2020-08" db="EMBL/GenBank/DDBJ databases">
        <title>Genomic Encyclopedia of Type Strains, Phase IV (KMG-IV): sequencing the most valuable type-strain genomes for metagenomic binning, comparative biology and taxonomic classification.</title>
        <authorList>
            <person name="Goeker M."/>
        </authorList>
    </citation>
    <scope>NUCLEOTIDE SEQUENCE [LARGE SCALE GENOMIC DNA]</scope>
    <source>
        <strain evidence="2 3">DSM 22975</strain>
    </source>
</reference>
<comment type="similarity">
    <text evidence="1">Belongs to the DsrF/TusC family.</text>
</comment>
<dbReference type="InterPro" id="IPR027396">
    <property type="entry name" value="DsrEFH-like"/>
</dbReference>
<dbReference type="InterPro" id="IPR017462">
    <property type="entry name" value="Sulphur_relay_TusC/DsrF"/>
</dbReference>
<evidence type="ECO:0000256" key="1">
    <source>
        <dbReference type="ARBA" id="ARBA00005996"/>
    </source>
</evidence>
<dbReference type="Pfam" id="PF02635">
    <property type="entry name" value="DsrE"/>
    <property type="match status" value="1"/>
</dbReference>
<dbReference type="RefSeq" id="WP_188027787.1">
    <property type="nucleotide sequence ID" value="NZ_JACHGR010000013.1"/>
</dbReference>
<gene>
    <name evidence="2" type="ORF">HNR75_003036</name>
</gene>
<proteinExistence type="inferred from homology"/>
<dbReference type="PANTHER" id="PTHR38780:SF1">
    <property type="entry name" value="PROTEIN TUSC"/>
    <property type="match status" value="1"/>
</dbReference>
<dbReference type="PANTHER" id="PTHR38780">
    <property type="entry name" value="PROTEIN TUSC"/>
    <property type="match status" value="1"/>
</dbReference>
<accession>A0A841GHN4</accession>
<protein>
    <submittedName>
        <fullName evidence="2">tRNA 2-thiouridine synthesizing protein C</fullName>
    </submittedName>
</protein>
<dbReference type="Gene3D" id="3.40.1260.10">
    <property type="entry name" value="DsrEFH-like"/>
    <property type="match status" value="1"/>
</dbReference>